<gene>
    <name evidence="1" type="ORF">L249_3648</name>
</gene>
<organism evidence="1 2">
    <name type="scientific">Ophiocordyceps polyrhachis-furcata BCC 54312</name>
    <dbReference type="NCBI Taxonomy" id="1330021"/>
    <lineage>
        <taxon>Eukaryota</taxon>
        <taxon>Fungi</taxon>
        <taxon>Dikarya</taxon>
        <taxon>Ascomycota</taxon>
        <taxon>Pezizomycotina</taxon>
        <taxon>Sordariomycetes</taxon>
        <taxon>Hypocreomycetidae</taxon>
        <taxon>Hypocreales</taxon>
        <taxon>Ophiocordycipitaceae</taxon>
        <taxon>Ophiocordyceps</taxon>
    </lineage>
</organism>
<keyword evidence="2" id="KW-1185">Reference proteome</keyword>
<evidence type="ECO:0000313" key="2">
    <source>
        <dbReference type="Proteomes" id="UP000253664"/>
    </source>
</evidence>
<dbReference type="Proteomes" id="UP000253664">
    <property type="component" value="Unassembled WGS sequence"/>
</dbReference>
<dbReference type="PANTHER" id="PTHR40518:SF1">
    <property type="entry name" value="ACETOACETATE DECARBOXYLASE"/>
    <property type="match status" value="1"/>
</dbReference>
<evidence type="ECO:0000313" key="1">
    <source>
        <dbReference type="EMBL" id="RCI09401.1"/>
    </source>
</evidence>
<reference evidence="1 2" key="1">
    <citation type="journal article" date="2015" name="BMC Genomics">
        <title>Insights from the genome of Ophiocordyceps polyrhachis-furcata to pathogenicity and host specificity in insect fungi.</title>
        <authorList>
            <person name="Wichadakul D."/>
            <person name="Kobmoo N."/>
            <person name="Ingsriswang S."/>
            <person name="Tangphatsornruang S."/>
            <person name="Chantasingh D."/>
            <person name="Luangsa-ard J.J."/>
            <person name="Eurwilaichitr L."/>
        </authorList>
    </citation>
    <scope>NUCLEOTIDE SEQUENCE [LARGE SCALE GENOMIC DNA]</scope>
    <source>
        <strain evidence="1 2">BCC 54312</strain>
    </source>
</reference>
<dbReference type="SUPFAM" id="SSF160104">
    <property type="entry name" value="Acetoacetate decarboxylase-like"/>
    <property type="match status" value="1"/>
</dbReference>
<dbReference type="InterPro" id="IPR023375">
    <property type="entry name" value="ADC_dom_sf"/>
</dbReference>
<accession>A0A367L4R6</accession>
<dbReference type="Gene3D" id="2.40.400.10">
    <property type="entry name" value="Acetoacetate decarboxylase-like"/>
    <property type="match status" value="1"/>
</dbReference>
<protein>
    <submittedName>
        <fullName evidence="1">Uncharacterized protein</fullName>
    </submittedName>
</protein>
<dbReference type="AlphaFoldDB" id="A0A367L4R6"/>
<dbReference type="EMBL" id="LKCN02000015">
    <property type="protein sequence ID" value="RCI09401.1"/>
    <property type="molecule type" value="Genomic_DNA"/>
</dbReference>
<dbReference type="PANTHER" id="PTHR40518">
    <property type="entry name" value="ACETOACETATE DECARBOXYLASE"/>
    <property type="match status" value="1"/>
</dbReference>
<sequence length="286" mass="32213">MRRDDIVVGNPIQLIPPPWHVTGDVYCLSFWSSSATARNLPAEHIFSPLEASDPNFANPPGNRPAGGLGMIQIIRYHDSPVGPYDEMLVVPGSFDWVRRRPDGKDELGRNPRVSRIYVSQRQTCHNGRINWGCPKHLARFEWTDDDSGSMTVKVFPHDTAGDRSEASPSPVPFFQASFKPVSYAPRFPFATRWLGLLGFNTTIVMPPLPRGPGSQGELPGTDRWCSFLPNQYSRSTRVGWFDLAQAENSPYDNFWPGLGRWQLGFKMEKADVVFDKPLDAWPRAKL</sequence>
<name>A0A367L4R6_9HYPO</name>
<comment type="caution">
    <text evidence="1">The sequence shown here is derived from an EMBL/GenBank/DDBJ whole genome shotgun (WGS) entry which is preliminary data.</text>
</comment>
<proteinExistence type="predicted"/>
<dbReference type="OrthoDB" id="9970474at2759"/>